<proteinExistence type="predicted"/>
<accession>A0ABQ4E7E3</accession>
<reference evidence="3 4" key="1">
    <citation type="submission" date="2021-01" db="EMBL/GenBank/DDBJ databases">
        <title>Whole genome shotgun sequence of Plantactinospora endophytica NBRC 110450.</title>
        <authorList>
            <person name="Komaki H."/>
            <person name="Tamura T."/>
        </authorList>
    </citation>
    <scope>NUCLEOTIDE SEQUENCE [LARGE SCALE GENOMIC DNA]</scope>
    <source>
        <strain evidence="3 4">NBRC 110450</strain>
    </source>
</reference>
<feature type="domain" description="LysM" evidence="2">
    <location>
        <begin position="180"/>
        <end position="227"/>
    </location>
</feature>
<comment type="caution">
    <text evidence="3">The sequence shown here is derived from an EMBL/GenBank/DDBJ whole genome shotgun (WGS) entry which is preliminary data.</text>
</comment>
<feature type="region of interest" description="Disordered" evidence="1">
    <location>
        <begin position="1"/>
        <end position="29"/>
    </location>
</feature>
<feature type="region of interest" description="Disordered" evidence="1">
    <location>
        <begin position="230"/>
        <end position="255"/>
    </location>
</feature>
<dbReference type="InterPro" id="IPR018392">
    <property type="entry name" value="LysM"/>
</dbReference>
<sequence>MTRPTGKVSAFLQRYHPPPGGGNRPGGPLGGPIAFMFNPNQLTLTKSAAWIPHVVRGAEQVGVPEFSGSEPRTLALTVFLDVTDTHGRTVQQRVETLLSCCTPTTGSIAAKAPSPPWVKFTWGQFQTVSFYSYASQVTATYTLFNSSGTPLRATCELNLTEISGSKPGQNPTSGGRSARRVHRVVDGDSLPLLAHREYGDPTVWRVIAEANDLDDPSRLRPGTELLLPAADEFPPVLSRDSGPPAGTVAPAGEGR</sequence>
<dbReference type="Gene3D" id="3.10.350.10">
    <property type="entry name" value="LysM domain"/>
    <property type="match status" value="1"/>
</dbReference>
<dbReference type="RefSeq" id="WP_203869017.1">
    <property type="nucleotide sequence ID" value="NZ_BONW01000028.1"/>
</dbReference>
<feature type="region of interest" description="Disordered" evidence="1">
    <location>
        <begin position="162"/>
        <end position="181"/>
    </location>
</feature>
<dbReference type="InterPro" id="IPR045361">
    <property type="entry name" value="CIS_tube_prot_N"/>
</dbReference>
<dbReference type="PROSITE" id="PS51782">
    <property type="entry name" value="LYSM"/>
    <property type="match status" value="1"/>
</dbReference>
<evidence type="ECO:0000313" key="3">
    <source>
        <dbReference type="EMBL" id="GIG90618.1"/>
    </source>
</evidence>
<evidence type="ECO:0000313" key="4">
    <source>
        <dbReference type="Proteomes" id="UP000646749"/>
    </source>
</evidence>
<dbReference type="InterPro" id="IPR036779">
    <property type="entry name" value="LysM_dom_sf"/>
</dbReference>
<name>A0ABQ4E7E3_9ACTN</name>
<feature type="compositionally biased region" description="Polar residues" evidence="1">
    <location>
        <begin position="162"/>
        <end position="175"/>
    </location>
</feature>
<dbReference type="EMBL" id="BONW01000028">
    <property type="protein sequence ID" value="GIG90618.1"/>
    <property type="molecule type" value="Genomic_DNA"/>
</dbReference>
<dbReference type="CDD" id="cd00118">
    <property type="entry name" value="LysM"/>
    <property type="match status" value="1"/>
</dbReference>
<organism evidence="3 4">
    <name type="scientific">Plantactinospora endophytica</name>
    <dbReference type="NCBI Taxonomy" id="673535"/>
    <lineage>
        <taxon>Bacteria</taxon>
        <taxon>Bacillati</taxon>
        <taxon>Actinomycetota</taxon>
        <taxon>Actinomycetes</taxon>
        <taxon>Micromonosporales</taxon>
        <taxon>Micromonosporaceae</taxon>
        <taxon>Plantactinospora</taxon>
    </lineage>
</organism>
<evidence type="ECO:0000256" key="1">
    <source>
        <dbReference type="SAM" id="MobiDB-lite"/>
    </source>
</evidence>
<dbReference type="Proteomes" id="UP000646749">
    <property type="component" value="Unassembled WGS sequence"/>
</dbReference>
<dbReference type="Pfam" id="PF19266">
    <property type="entry name" value="CIS_tube"/>
    <property type="match status" value="1"/>
</dbReference>
<evidence type="ECO:0000259" key="2">
    <source>
        <dbReference type="PROSITE" id="PS51782"/>
    </source>
</evidence>
<protein>
    <submittedName>
        <fullName evidence="3">Peptidase M23</fullName>
    </submittedName>
</protein>
<gene>
    <name evidence="3" type="ORF">Pen02_55540</name>
</gene>
<keyword evidence="4" id="KW-1185">Reference proteome</keyword>